<accession>A0A8H6CA13</accession>
<dbReference type="RefSeq" id="XP_037149112.1">
    <property type="nucleotide sequence ID" value="XM_037295065.1"/>
</dbReference>
<keyword evidence="2" id="KW-1185">Reference proteome</keyword>
<evidence type="ECO:0000313" key="1">
    <source>
        <dbReference type="EMBL" id="KAF6219677.1"/>
    </source>
</evidence>
<dbReference type="AlphaFoldDB" id="A0A8H6CA13"/>
<evidence type="ECO:0000313" key="2">
    <source>
        <dbReference type="Proteomes" id="UP000593566"/>
    </source>
</evidence>
<dbReference type="GeneID" id="59332555"/>
<protein>
    <submittedName>
        <fullName evidence="1">Uncharacterized protein</fullName>
    </submittedName>
</protein>
<name>A0A8H6CA13_9LECA</name>
<dbReference type="EMBL" id="JACCJB010000019">
    <property type="protein sequence ID" value="KAF6219677.1"/>
    <property type="molecule type" value="Genomic_DNA"/>
</dbReference>
<comment type="caution">
    <text evidence="1">The sequence shown here is derived from an EMBL/GenBank/DDBJ whole genome shotgun (WGS) entry which is preliminary data.</text>
</comment>
<sequence length="293" mass="33174">MSDNESVDSSSSEEISPPWGTIPAEIYLLRYPPPPPPALGPQELIFLKAWRPLSIRHLATDPGQIGNVWLRTFYGPGSDAKHAALISHIDLDNAVDKEERLLDDRLLYGRLEGKWNGLLELLPELLVADWEGDERWLGYRRRIAKDVEAFRNAKKRFEHGAVAVGDVAEGTDELAEAMERLRAFLPEEEVQPRILEVLRSHVQAECVVAYLIVEDEEALEEEEEEGLLLLVFVDAFGRVVRSNRVCASEAEQMGGFWLEEAWGDIAEWQNGKTGSDYEDDEAWEALLKHEELS</sequence>
<proteinExistence type="predicted"/>
<organism evidence="1 2">
    <name type="scientific">Letharia lupina</name>
    <dbReference type="NCBI Taxonomy" id="560253"/>
    <lineage>
        <taxon>Eukaryota</taxon>
        <taxon>Fungi</taxon>
        <taxon>Dikarya</taxon>
        <taxon>Ascomycota</taxon>
        <taxon>Pezizomycotina</taxon>
        <taxon>Lecanoromycetes</taxon>
        <taxon>OSLEUM clade</taxon>
        <taxon>Lecanoromycetidae</taxon>
        <taxon>Lecanorales</taxon>
        <taxon>Lecanorineae</taxon>
        <taxon>Parmeliaceae</taxon>
        <taxon>Letharia</taxon>
    </lineage>
</organism>
<reference evidence="1 2" key="1">
    <citation type="journal article" date="2020" name="Genomics">
        <title>Complete, high-quality genomes from long-read metagenomic sequencing of two wolf lichen thalli reveals enigmatic genome architecture.</title>
        <authorList>
            <person name="McKenzie S.K."/>
            <person name="Walston R.F."/>
            <person name="Allen J.L."/>
        </authorList>
    </citation>
    <scope>NUCLEOTIDE SEQUENCE [LARGE SCALE GENOMIC DNA]</scope>
    <source>
        <strain evidence="1">WasteWater1</strain>
    </source>
</reference>
<dbReference type="Proteomes" id="UP000593566">
    <property type="component" value="Unassembled WGS sequence"/>
</dbReference>
<gene>
    <name evidence="1" type="ORF">HO133_004146</name>
</gene>